<gene>
    <name evidence="3" type="ORF">PMYSY11_0753</name>
</gene>
<sequence>MDDKLLIKRQRIFALGHVHAASHGALLSALSNIISYLLGSLGLLFKLLFDCSITAECSPPQRAKMGRNDRVALADELGGMSGLNSCAVTTAGAIPPNNPSFSVTCESHQPSGSLDSDGRRFGKRPLLAKSNMQRGVSLIEVLITLLVLSVGLIGLAGLQMVSIQANKSAYYRSQATLLAYDMADRMRANQVQANTDVYFLNFPASSTAHEVSGNQANKDLSEWLNALAQTLPDGTAAISRDERLLSISIRWNDNRGRVKARSDTQPYTETFVYRTEI</sequence>
<dbReference type="NCBIfam" id="TIGR02523">
    <property type="entry name" value="type_IV_pilV"/>
    <property type="match status" value="1"/>
</dbReference>
<evidence type="ECO:0000259" key="2">
    <source>
        <dbReference type="Pfam" id="PF22150"/>
    </source>
</evidence>
<organism evidence="3">
    <name type="scientific">Pseudomonas marincola</name>
    <dbReference type="NCBI Taxonomy" id="437900"/>
    <lineage>
        <taxon>Bacteria</taxon>
        <taxon>Pseudomonadati</taxon>
        <taxon>Pseudomonadota</taxon>
        <taxon>Gammaproteobacteria</taxon>
        <taxon>Pseudomonadales</taxon>
        <taxon>Pseudomonadaceae</taxon>
        <taxon>Pseudomonas</taxon>
    </lineage>
</organism>
<evidence type="ECO:0000313" key="3">
    <source>
        <dbReference type="EMBL" id="VEV95800.1"/>
    </source>
</evidence>
<feature type="transmembrane region" description="Helical" evidence="1">
    <location>
        <begin position="136"/>
        <end position="158"/>
    </location>
</feature>
<dbReference type="EMBL" id="LR215729">
    <property type="protein sequence ID" value="VEV95800.1"/>
    <property type="molecule type" value="Genomic_DNA"/>
</dbReference>
<dbReference type="NCBIfam" id="TIGR02532">
    <property type="entry name" value="IV_pilin_GFxxxE"/>
    <property type="match status" value="1"/>
</dbReference>
<feature type="transmembrane region" description="Helical" evidence="1">
    <location>
        <begin position="12"/>
        <end position="38"/>
    </location>
</feature>
<dbReference type="Pfam" id="PF22150">
    <property type="entry name" value="Tt1218-like"/>
    <property type="match status" value="1"/>
</dbReference>
<reference evidence="3" key="1">
    <citation type="submission" date="2019-02" db="EMBL/GenBank/DDBJ databases">
        <authorList>
            <consortium name="Genoscope - CEA"/>
            <person name="William W."/>
        </authorList>
    </citation>
    <scope>NUCLEOTIDE SEQUENCE [LARGE SCALE GENOMIC DNA]</scope>
    <source>
        <strain evidence="3">YSy11</strain>
    </source>
</reference>
<dbReference type="AlphaFoldDB" id="A0A653E203"/>
<dbReference type="InterPro" id="IPR054402">
    <property type="entry name" value="Tt1218-like_dom"/>
</dbReference>
<name>A0A653E203_9PSED</name>
<protein>
    <submittedName>
        <fullName evidence="3">Type IV pilus modification protein PilV (Modular protein)</fullName>
    </submittedName>
</protein>
<keyword evidence="1" id="KW-1133">Transmembrane helix</keyword>
<keyword evidence="1" id="KW-0472">Membrane</keyword>
<dbReference type="Pfam" id="PF07963">
    <property type="entry name" value="N_methyl"/>
    <property type="match status" value="1"/>
</dbReference>
<dbReference type="InterPro" id="IPR013362">
    <property type="entry name" value="Pilus_4_PilV"/>
</dbReference>
<keyword evidence="1" id="KW-0812">Transmembrane</keyword>
<dbReference type="RefSeq" id="WP_239655501.1">
    <property type="nucleotide sequence ID" value="NZ_LR215729.2"/>
</dbReference>
<proteinExistence type="predicted"/>
<feature type="domain" description="Type IV pilin Tt1218-like" evidence="2">
    <location>
        <begin position="158"/>
        <end position="208"/>
    </location>
</feature>
<dbReference type="InterPro" id="IPR012902">
    <property type="entry name" value="N_methyl_site"/>
</dbReference>
<evidence type="ECO:0000256" key="1">
    <source>
        <dbReference type="SAM" id="Phobius"/>
    </source>
</evidence>
<accession>A0A653E203</accession>